<organism evidence="1 2">
    <name type="scientific">Ataeniobius toweri</name>
    <dbReference type="NCBI Taxonomy" id="208326"/>
    <lineage>
        <taxon>Eukaryota</taxon>
        <taxon>Metazoa</taxon>
        <taxon>Chordata</taxon>
        <taxon>Craniata</taxon>
        <taxon>Vertebrata</taxon>
        <taxon>Euteleostomi</taxon>
        <taxon>Actinopterygii</taxon>
        <taxon>Neopterygii</taxon>
        <taxon>Teleostei</taxon>
        <taxon>Neoteleostei</taxon>
        <taxon>Acanthomorphata</taxon>
        <taxon>Ovalentaria</taxon>
        <taxon>Atherinomorphae</taxon>
        <taxon>Cyprinodontiformes</taxon>
        <taxon>Goodeidae</taxon>
        <taxon>Ataeniobius</taxon>
    </lineage>
</organism>
<dbReference type="Proteomes" id="UP001345963">
    <property type="component" value="Unassembled WGS sequence"/>
</dbReference>
<accession>A0ABU7ARB6</accession>
<reference evidence="1 2" key="1">
    <citation type="submission" date="2021-07" db="EMBL/GenBank/DDBJ databases">
        <authorList>
            <person name="Palmer J.M."/>
        </authorList>
    </citation>
    <scope>NUCLEOTIDE SEQUENCE [LARGE SCALE GENOMIC DNA]</scope>
    <source>
        <strain evidence="1 2">AT_MEX2019</strain>
        <tissue evidence="1">Muscle</tissue>
    </source>
</reference>
<proteinExistence type="predicted"/>
<gene>
    <name evidence="1" type="ORF">ATANTOWER_021442</name>
</gene>
<evidence type="ECO:0000313" key="1">
    <source>
        <dbReference type="EMBL" id="MED6240458.1"/>
    </source>
</evidence>
<protein>
    <submittedName>
        <fullName evidence="1">Uncharacterized protein</fullName>
    </submittedName>
</protein>
<keyword evidence="2" id="KW-1185">Reference proteome</keyword>
<dbReference type="EMBL" id="JAHUTI010024270">
    <property type="protein sequence ID" value="MED6240458.1"/>
    <property type="molecule type" value="Genomic_DNA"/>
</dbReference>
<feature type="non-terminal residue" evidence="1">
    <location>
        <position position="67"/>
    </location>
</feature>
<evidence type="ECO:0000313" key="2">
    <source>
        <dbReference type="Proteomes" id="UP001345963"/>
    </source>
</evidence>
<name>A0ABU7ARB6_9TELE</name>
<comment type="caution">
    <text evidence="1">The sequence shown here is derived from an EMBL/GenBank/DDBJ whole genome shotgun (WGS) entry which is preliminary data.</text>
</comment>
<sequence length="67" mass="7727">MVQLGREHLNRVNQQCDRKGKKEAIRIKKIKIKDSSFEKKLIQQNQYQLLSGGGQNSIFSRRTSAVP</sequence>